<evidence type="ECO:0000256" key="7">
    <source>
        <dbReference type="HAMAP-Rule" id="MF_00480"/>
    </source>
</evidence>
<dbReference type="FunFam" id="1.10.455.10:FF:000001">
    <property type="entry name" value="30S ribosomal protein S7"/>
    <property type="match status" value="1"/>
</dbReference>
<dbReference type="Gene3D" id="1.10.455.10">
    <property type="entry name" value="Ribosomal protein S7 domain"/>
    <property type="match status" value="1"/>
</dbReference>
<evidence type="ECO:0000256" key="5">
    <source>
        <dbReference type="ARBA" id="ARBA00022980"/>
    </source>
</evidence>
<dbReference type="InterPro" id="IPR023798">
    <property type="entry name" value="Ribosomal_uS7_dom"/>
</dbReference>
<keyword evidence="10" id="KW-1185">Reference proteome</keyword>
<evidence type="ECO:0000313" key="10">
    <source>
        <dbReference type="Proteomes" id="UP000050430"/>
    </source>
</evidence>
<sequence>MSRRNKPEAREVNPDRKYSSVPLQLLIHRVMRRGKKSTAESLIYDAMDMVQEKTGKNPVEIYDQALKNVGPIMEVRPRRVGGATYQVPMEVPSSRRLTLAMRWIIDASRARTGKSFAEKLSAEIMDAANNQGSAVRKREETHKMAEANRAFSHYRA</sequence>
<accession>A0A0P6WW20</accession>
<evidence type="ECO:0000256" key="2">
    <source>
        <dbReference type="ARBA" id="ARBA00022555"/>
    </source>
</evidence>
<organism evidence="9 10">
    <name type="scientific">Leptolinea tardivitalis</name>
    <dbReference type="NCBI Taxonomy" id="229920"/>
    <lineage>
        <taxon>Bacteria</taxon>
        <taxon>Bacillati</taxon>
        <taxon>Chloroflexota</taxon>
        <taxon>Anaerolineae</taxon>
        <taxon>Anaerolineales</taxon>
        <taxon>Anaerolineaceae</taxon>
        <taxon>Leptolinea</taxon>
    </lineage>
</organism>
<dbReference type="OrthoDB" id="9807653at2"/>
<dbReference type="InterPro" id="IPR036823">
    <property type="entry name" value="Ribosomal_uS7_dom_sf"/>
</dbReference>
<gene>
    <name evidence="7" type="primary">rpsG</name>
    <name evidence="9" type="ORF">ADM99_13330</name>
</gene>
<dbReference type="SUPFAM" id="SSF47973">
    <property type="entry name" value="Ribosomal protein S7"/>
    <property type="match status" value="1"/>
</dbReference>
<dbReference type="RefSeq" id="WP_062422022.1">
    <property type="nucleotide sequence ID" value="NZ_BBYA01000010.1"/>
</dbReference>
<dbReference type="EMBL" id="LGCK01000014">
    <property type="protein sequence ID" value="KPL70179.1"/>
    <property type="molecule type" value="Genomic_DNA"/>
</dbReference>
<comment type="function">
    <text evidence="7">One of the primary rRNA binding proteins, it binds directly to 16S rRNA where it nucleates assembly of the head domain of the 30S subunit. Is located at the subunit interface close to the decoding center, probably blocks exit of the E-site tRNA.</text>
</comment>
<dbReference type="AlphaFoldDB" id="A0A0P6WW20"/>
<dbReference type="InterPro" id="IPR000235">
    <property type="entry name" value="Ribosomal_uS7"/>
</dbReference>
<dbReference type="HAMAP" id="MF_00480_B">
    <property type="entry name" value="Ribosomal_uS7_B"/>
    <property type="match status" value="1"/>
</dbReference>
<dbReference type="GO" id="GO:0000049">
    <property type="term" value="F:tRNA binding"/>
    <property type="evidence" value="ECO:0007669"/>
    <property type="project" value="UniProtKB-UniRule"/>
</dbReference>
<evidence type="ECO:0000256" key="6">
    <source>
        <dbReference type="ARBA" id="ARBA00023274"/>
    </source>
</evidence>
<dbReference type="Pfam" id="PF00177">
    <property type="entry name" value="Ribosomal_S7"/>
    <property type="match status" value="1"/>
</dbReference>
<evidence type="ECO:0000259" key="8">
    <source>
        <dbReference type="Pfam" id="PF00177"/>
    </source>
</evidence>
<name>A0A0P6WW20_9CHLR</name>
<evidence type="ECO:0000256" key="3">
    <source>
        <dbReference type="ARBA" id="ARBA00022730"/>
    </source>
</evidence>
<dbReference type="GO" id="GO:0003735">
    <property type="term" value="F:structural constituent of ribosome"/>
    <property type="evidence" value="ECO:0007669"/>
    <property type="project" value="InterPro"/>
</dbReference>
<comment type="similarity">
    <text evidence="1 7">Belongs to the universal ribosomal protein uS7 family.</text>
</comment>
<reference evidence="9 10" key="1">
    <citation type="submission" date="2015-07" db="EMBL/GenBank/DDBJ databases">
        <title>Genome sequence of Leptolinea tardivitalis DSM 16556.</title>
        <authorList>
            <person name="Hemp J."/>
            <person name="Ward L.M."/>
            <person name="Pace L.A."/>
            <person name="Fischer W.W."/>
        </authorList>
    </citation>
    <scope>NUCLEOTIDE SEQUENCE [LARGE SCALE GENOMIC DNA]</scope>
    <source>
        <strain evidence="9 10">YMTK-2</strain>
    </source>
</reference>
<evidence type="ECO:0000256" key="4">
    <source>
        <dbReference type="ARBA" id="ARBA00022884"/>
    </source>
</evidence>
<dbReference type="Proteomes" id="UP000050430">
    <property type="component" value="Unassembled WGS sequence"/>
</dbReference>
<dbReference type="NCBIfam" id="TIGR01029">
    <property type="entry name" value="rpsG_bact"/>
    <property type="match status" value="1"/>
</dbReference>
<dbReference type="GO" id="GO:0015935">
    <property type="term" value="C:small ribosomal subunit"/>
    <property type="evidence" value="ECO:0007669"/>
    <property type="project" value="InterPro"/>
</dbReference>
<dbReference type="GO" id="GO:0006412">
    <property type="term" value="P:translation"/>
    <property type="evidence" value="ECO:0007669"/>
    <property type="project" value="UniProtKB-UniRule"/>
</dbReference>
<evidence type="ECO:0000313" key="9">
    <source>
        <dbReference type="EMBL" id="KPL70179.1"/>
    </source>
</evidence>
<dbReference type="STRING" id="229920.ADM99_13330"/>
<dbReference type="PATRIC" id="fig|229920.5.peg.3"/>
<dbReference type="GO" id="GO:0019843">
    <property type="term" value="F:rRNA binding"/>
    <property type="evidence" value="ECO:0007669"/>
    <property type="project" value="UniProtKB-UniRule"/>
</dbReference>
<dbReference type="PANTHER" id="PTHR11205">
    <property type="entry name" value="RIBOSOMAL PROTEIN S7"/>
    <property type="match status" value="1"/>
</dbReference>
<keyword evidence="3 7" id="KW-0699">rRNA-binding</keyword>
<keyword evidence="5 7" id="KW-0689">Ribosomal protein</keyword>
<keyword evidence="6 7" id="KW-0687">Ribonucleoprotein</keyword>
<comment type="subunit">
    <text evidence="7">Part of the 30S ribosomal subunit. Contacts proteins S9 and S11.</text>
</comment>
<evidence type="ECO:0000256" key="1">
    <source>
        <dbReference type="ARBA" id="ARBA00007151"/>
    </source>
</evidence>
<keyword evidence="2 7" id="KW-0820">tRNA-binding</keyword>
<dbReference type="PIRSF" id="PIRSF002122">
    <property type="entry name" value="RPS7p_RPS7a_RPS5e_RPS7o"/>
    <property type="match status" value="1"/>
</dbReference>
<protein>
    <recommendedName>
        <fullName evidence="7">Small ribosomal subunit protein uS7</fullName>
    </recommendedName>
</protein>
<feature type="domain" description="Small ribosomal subunit protein uS7" evidence="8">
    <location>
        <begin position="2"/>
        <end position="149"/>
    </location>
</feature>
<comment type="caution">
    <text evidence="9">The sequence shown here is derived from an EMBL/GenBank/DDBJ whole genome shotgun (WGS) entry which is preliminary data.</text>
</comment>
<dbReference type="InterPro" id="IPR005717">
    <property type="entry name" value="Ribosomal_uS7_bac/org-type"/>
</dbReference>
<dbReference type="CDD" id="cd14869">
    <property type="entry name" value="uS7_Bacteria"/>
    <property type="match status" value="1"/>
</dbReference>
<proteinExistence type="inferred from homology"/>
<keyword evidence="4 7" id="KW-0694">RNA-binding</keyword>